<dbReference type="PROSITE" id="PS51257">
    <property type="entry name" value="PROKAR_LIPOPROTEIN"/>
    <property type="match status" value="1"/>
</dbReference>
<dbReference type="Gene3D" id="3.40.190.100">
    <property type="entry name" value="Glycine betaine-binding periplasmic protein, domain 2"/>
    <property type="match status" value="1"/>
</dbReference>
<keyword evidence="3" id="KW-1185">Reference proteome</keyword>
<feature type="domain" description="ABC-type glycine betaine transport system substrate-binding" evidence="1">
    <location>
        <begin position="41"/>
        <end position="325"/>
    </location>
</feature>
<evidence type="ECO:0000313" key="3">
    <source>
        <dbReference type="Proteomes" id="UP001231370"/>
    </source>
</evidence>
<dbReference type="Gene3D" id="3.40.190.10">
    <property type="entry name" value="Periplasmic binding protein-like II"/>
    <property type="match status" value="1"/>
</dbReference>
<evidence type="ECO:0000313" key="2">
    <source>
        <dbReference type="EMBL" id="MDJ1181537.1"/>
    </source>
</evidence>
<name>A0ABT7BS00_9CYAN</name>
<dbReference type="Proteomes" id="UP001231370">
    <property type="component" value="Unassembled WGS sequence"/>
</dbReference>
<dbReference type="CDD" id="cd13638">
    <property type="entry name" value="PBP2_EcProx_like"/>
    <property type="match status" value="1"/>
</dbReference>
<proteinExistence type="predicted"/>
<dbReference type="InterPro" id="IPR007210">
    <property type="entry name" value="ABC_Gly_betaine_transp_sub-bd"/>
</dbReference>
<dbReference type="RefSeq" id="WP_283764833.1">
    <property type="nucleotide sequence ID" value="NZ_JAQPOK010000168.1"/>
</dbReference>
<evidence type="ECO:0000259" key="1">
    <source>
        <dbReference type="Pfam" id="PF04069"/>
    </source>
</evidence>
<organism evidence="2 3">
    <name type="scientific">Roseofilum halophilum BLCC-M91</name>
    <dbReference type="NCBI Taxonomy" id="3022259"/>
    <lineage>
        <taxon>Bacteria</taxon>
        <taxon>Bacillati</taxon>
        <taxon>Cyanobacteriota</taxon>
        <taxon>Cyanophyceae</taxon>
        <taxon>Desertifilales</taxon>
        <taxon>Desertifilaceae</taxon>
        <taxon>Roseofilum</taxon>
        <taxon>Roseofilum halophilum</taxon>
    </lineage>
</organism>
<dbReference type="EMBL" id="JAQPOK010000168">
    <property type="protein sequence ID" value="MDJ1181537.1"/>
    <property type="molecule type" value="Genomic_DNA"/>
</dbReference>
<reference evidence="2 3" key="1">
    <citation type="submission" date="2023-01" db="EMBL/GenBank/DDBJ databases">
        <title>Novel diversity within Roseofilum (Cyanobacteria; Desertifilaceae) from marine benthic mats with descriptions of four novel species.</title>
        <authorList>
            <person name="Wang Y."/>
            <person name="Berthold D.E."/>
            <person name="Hu J."/>
            <person name="Lefler F.W."/>
            <person name="Laughinghouse H.D. IV."/>
        </authorList>
    </citation>
    <scope>NUCLEOTIDE SEQUENCE [LARGE SCALE GENOMIC DNA]</scope>
    <source>
        <strain evidence="2 3">BLCC-M91</strain>
    </source>
</reference>
<dbReference type="NCBIfam" id="NF008334">
    <property type="entry name" value="PRK11119.1"/>
    <property type="match status" value="1"/>
</dbReference>
<gene>
    <name evidence="2" type="primary">proX</name>
    <name evidence="2" type="ORF">PJF56_21965</name>
</gene>
<sequence>MKTPSSFQFIFLPTLISLMMGLISCQPTQQSSEDPSPQQVTIRAAQSTWVEETFQNELVSIGLEQLGYQIAPPREVDYPAIYLSLANNDLDYSVIYYNPQHEGLFANAGGEEKMELLGVLVPFGEAGYRIDKKTAEEYGISSIEQLKDPEIAKLFDFDGDGKANLTGCNPGWACELIVEHHIEAYGLQDTVEQDQGQYVTLLADTIARYKQGGSILYYAYNPHWIFAVLKPNQDTVWLTVPFTSLPESQGEVTEAETTVDGKNLGISKTGQNIVASQTFVERNPMAKRWLELVQIPVQDMNQISLRIKDGENSPEDIRRLAEEWIGENQEQFDGWLAEAKIAGE</sequence>
<dbReference type="Pfam" id="PF04069">
    <property type="entry name" value="OpuAC"/>
    <property type="match status" value="1"/>
</dbReference>
<dbReference type="SUPFAM" id="SSF53850">
    <property type="entry name" value="Periplasmic binding protein-like II"/>
    <property type="match status" value="1"/>
</dbReference>
<comment type="caution">
    <text evidence="2">The sequence shown here is derived from an EMBL/GenBank/DDBJ whole genome shotgun (WGS) entry which is preliminary data.</text>
</comment>
<protein>
    <submittedName>
        <fullName evidence="2">Glycine betaine/L-proline ABC transporter substrate-binding protein ProX</fullName>
    </submittedName>
</protein>
<accession>A0ABT7BS00</accession>